<organism evidence="1">
    <name type="scientific">marine sediment metagenome</name>
    <dbReference type="NCBI Taxonomy" id="412755"/>
    <lineage>
        <taxon>unclassified sequences</taxon>
        <taxon>metagenomes</taxon>
        <taxon>ecological metagenomes</taxon>
    </lineage>
</organism>
<comment type="caution">
    <text evidence="1">The sequence shown here is derived from an EMBL/GenBank/DDBJ whole genome shotgun (WGS) entry which is preliminary data.</text>
</comment>
<feature type="non-terminal residue" evidence="1">
    <location>
        <position position="195"/>
    </location>
</feature>
<proteinExistence type="predicted"/>
<reference evidence="1" key="1">
    <citation type="journal article" date="2014" name="Front. Microbiol.">
        <title>High frequency of phylogenetically diverse reductive dehalogenase-homologous genes in deep subseafloor sedimentary metagenomes.</title>
        <authorList>
            <person name="Kawai M."/>
            <person name="Futagami T."/>
            <person name="Toyoda A."/>
            <person name="Takaki Y."/>
            <person name="Nishi S."/>
            <person name="Hori S."/>
            <person name="Arai W."/>
            <person name="Tsubouchi T."/>
            <person name="Morono Y."/>
            <person name="Uchiyama I."/>
            <person name="Ito T."/>
            <person name="Fujiyama A."/>
            <person name="Inagaki F."/>
            <person name="Takami H."/>
        </authorList>
    </citation>
    <scope>NUCLEOTIDE SEQUENCE</scope>
    <source>
        <strain evidence="1">Expedition CK06-06</strain>
    </source>
</reference>
<accession>X0UT99</accession>
<dbReference type="AlphaFoldDB" id="X0UT99"/>
<evidence type="ECO:0000313" key="1">
    <source>
        <dbReference type="EMBL" id="GAG03508.1"/>
    </source>
</evidence>
<sequence>MPVSDPSVLGPVVAPVDLDPQAKEHRRRLANISGITAQEFLDHNNILDGEGNPISPIPNPHTQYMLWQNVWVQKEYNPHETVRDGEWTMVANKTTTDRPAPQPTAAPEWLSELSDAPAWTDDSDSAGVVITGQRYLFEAGFLTGMRVWIPVADGNQEYEVWLIEGPTGPAPIFTQLAARFAAQAVGWQEVNIPVS</sequence>
<gene>
    <name evidence="1" type="ORF">S01H1_34419</name>
</gene>
<protein>
    <submittedName>
        <fullName evidence="1">Uncharacterized protein</fullName>
    </submittedName>
</protein>
<name>X0UT99_9ZZZZ</name>
<dbReference type="EMBL" id="BARS01021429">
    <property type="protein sequence ID" value="GAG03508.1"/>
    <property type="molecule type" value="Genomic_DNA"/>
</dbReference>